<proteinExistence type="predicted"/>
<evidence type="ECO:0000313" key="2">
    <source>
        <dbReference type="Proteomes" id="UP000319576"/>
    </source>
</evidence>
<dbReference type="KEGG" id="uli:ETAA1_38770"/>
<dbReference type="Pfam" id="PF13365">
    <property type="entry name" value="Trypsin_2"/>
    <property type="match status" value="1"/>
</dbReference>
<dbReference type="PRINTS" id="PR00834">
    <property type="entry name" value="PROTEASES2C"/>
</dbReference>
<dbReference type="SUPFAM" id="SSF50494">
    <property type="entry name" value="Trypsin-like serine proteases"/>
    <property type="match status" value="1"/>
</dbReference>
<dbReference type="RefSeq" id="WP_202920244.1">
    <property type="nucleotide sequence ID" value="NZ_CP036273.1"/>
</dbReference>
<dbReference type="InterPro" id="IPR001940">
    <property type="entry name" value="Peptidase_S1C"/>
</dbReference>
<evidence type="ECO:0000313" key="1">
    <source>
        <dbReference type="EMBL" id="QDU21904.1"/>
    </source>
</evidence>
<reference evidence="1 2" key="1">
    <citation type="submission" date="2019-02" db="EMBL/GenBank/DDBJ databases">
        <title>Deep-cultivation of Planctomycetes and their phenomic and genomic characterization uncovers novel biology.</title>
        <authorList>
            <person name="Wiegand S."/>
            <person name="Jogler M."/>
            <person name="Boedeker C."/>
            <person name="Pinto D."/>
            <person name="Vollmers J."/>
            <person name="Rivas-Marin E."/>
            <person name="Kohn T."/>
            <person name="Peeters S.H."/>
            <person name="Heuer A."/>
            <person name="Rast P."/>
            <person name="Oberbeckmann S."/>
            <person name="Bunk B."/>
            <person name="Jeske O."/>
            <person name="Meyerdierks A."/>
            <person name="Storesund J.E."/>
            <person name="Kallscheuer N."/>
            <person name="Luecker S."/>
            <person name="Lage O.M."/>
            <person name="Pohl T."/>
            <person name="Merkel B.J."/>
            <person name="Hornburger P."/>
            <person name="Mueller R.-W."/>
            <person name="Bruemmer F."/>
            <person name="Labrenz M."/>
            <person name="Spormann A.M."/>
            <person name="Op den Camp H."/>
            <person name="Overmann J."/>
            <person name="Amann R."/>
            <person name="Jetten M.S.M."/>
            <person name="Mascher T."/>
            <person name="Medema M.H."/>
            <person name="Devos D.P."/>
            <person name="Kaster A.-K."/>
            <person name="Ovreas L."/>
            <person name="Rohde M."/>
            <person name="Galperin M.Y."/>
            <person name="Jogler C."/>
        </authorList>
    </citation>
    <scope>NUCLEOTIDE SEQUENCE [LARGE SCALE GENOMIC DNA]</scope>
    <source>
        <strain evidence="1 2">ETA_A1</strain>
    </source>
</reference>
<keyword evidence="2" id="KW-1185">Reference proteome</keyword>
<dbReference type="EMBL" id="CP036273">
    <property type="protein sequence ID" value="QDU21904.1"/>
    <property type="molecule type" value="Genomic_DNA"/>
</dbReference>
<dbReference type="Gene3D" id="2.40.10.120">
    <property type="match status" value="1"/>
</dbReference>
<protein>
    <submittedName>
        <fullName evidence="1">Serine endoprotease</fullName>
    </submittedName>
</protein>
<dbReference type="GO" id="GO:0006508">
    <property type="term" value="P:proteolysis"/>
    <property type="evidence" value="ECO:0007669"/>
    <property type="project" value="UniProtKB-KW"/>
</dbReference>
<dbReference type="PANTHER" id="PTHR43019:SF62">
    <property type="entry name" value="SERINE ENDOPROTEASE DEGS"/>
    <property type="match status" value="1"/>
</dbReference>
<dbReference type="GO" id="GO:0004252">
    <property type="term" value="F:serine-type endopeptidase activity"/>
    <property type="evidence" value="ECO:0007669"/>
    <property type="project" value="InterPro"/>
</dbReference>
<accession>A0A517XWQ8</accession>
<dbReference type="Proteomes" id="UP000319576">
    <property type="component" value="Chromosome"/>
</dbReference>
<keyword evidence="1" id="KW-0378">Hydrolase</keyword>
<organism evidence="1 2">
    <name type="scientific">Urbifossiella limnaea</name>
    <dbReference type="NCBI Taxonomy" id="2528023"/>
    <lineage>
        <taxon>Bacteria</taxon>
        <taxon>Pseudomonadati</taxon>
        <taxon>Planctomycetota</taxon>
        <taxon>Planctomycetia</taxon>
        <taxon>Gemmatales</taxon>
        <taxon>Gemmataceae</taxon>
        <taxon>Urbifossiella</taxon>
    </lineage>
</organism>
<dbReference type="PANTHER" id="PTHR43019">
    <property type="entry name" value="SERINE ENDOPROTEASE DEGS"/>
    <property type="match status" value="1"/>
</dbReference>
<dbReference type="AlphaFoldDB" id="A0A517XWQ8"/>
<dbReference type="InterPro" id="IPR009003">
    <property type="entry name" value="Peptidase_S1_PA"/>
</dbReference>
<name>A0A517XWQ8_9BACT</name>
<keyword evidence="1" id="KW-0645">Protease</keyword>
<sequence length="342" mass="34782">MYFPARVNGAVSARPADYLGRAAALARTRHLTTARVVAADRRSDLAVLRLDAAPPDDAVALPVSAAPAKAGQSLHAVGASGVGLAKGDGVLWRYTAGKARAVYEHRMVLDGVQEVECTVVETDMPINRGDSGSAAVNDAGELVAVNFAADTRNRGLSYAVDVGAVRRIVARAGGHTVTGKLDAGPTADPKAPTDPAREEAAAALAAMGPGVASLLVRGLSLDPPPAAAARLVTAIGATGKQMPPDAAAAIVAAAEKSPGVRPAATLVLSKLGGDDVSLLLRQRTEWSAVGPAGAKTKKGRYPAEVSLWAVNTLAEFDPAKLTPKQPAVVVSQVLGGAFGHRS</sequence>
<gene>
    <name evidence="1" type="ORF">ETAA1_38770</name>
</gene>